<dbReference type="Gene3D" id="3.40.50.300">
    <property type="entry name" value="P-loop containing nucleotide triphosphate hydrolases"/>
    <property type="match status" value="1"/>
</dbReference>
<dbReference type="SUPFAM" id="SSF52540">
    <property type="entry name" value="P-loop containing nucleoside triphosphate hydrolases"/>
    <property type="match status" value="1"/>
</dbReference>
<evidence type="ECO:0000256" key="2">
    <source>
        <dbReference type="ARBA" id="ARBA00022840"/>
    </source>
</evidence>
<protein>
    <recommendedName>
        <fullName evidence="3">Zeta toxin domain-containing protein</fullName>
    </recommendedName>
</protein>
<comment type="caution">
    <text evidence="4">The sequence shown here is derived from an EMBL/GenBank/DDBJ whole genome shotgun (WGS) entry which is preliminary data.</text>
</comment>
<dbReference type="GO" id="GO:0016301">
    <property type="term" value="F:kinase activity"/>
    <property type="evidence" value="ECO:0007669"/>
    <property type="project" value="InterPro"/>
</dbReference>
<dbReference type="Proteomes" id="UP000324575">
    <property type="component" value="Unassembled WGS sequence"/>
</dbReference>
<sequence>MKVKPTLLIIAGPNGSGKTSITGKILKHDWVEGCVYINPDNIAQEKFGNWNSPDAVMKAVRYASEWREECLKKRESFLFETVLSAPDKLTFIAKARDAGYFIRLFFVGTDHPSINASRIAHRVLEGGHDVPISKIVSRYAKSIANCSQAARLVDRMYVYDNSIDNAFPKLLFRTINGKVEKFYTTLNPWAEIILHEI</sequence>
<dbReference type="InterPro" id="IPR010488">
    <property type="entry name" value="Zeta_toxin_domain"/>
</dbReference>
<dbReference type="GO" id="GO:0005524">
    <property type="term" value="F:ATP binding"/>
    <property type="evidence" value="ECO:0007669"/>
    <property type="project" value="UniProtKB-KW"/>
</dbReference>
<dbReference type="AlphaFoldDB" id="A0A5M8P4V4"/>
<dbReference type="PANTHER" id="PTHR39206:SF1">
    <property type="entry name" value="SLL8004 PROTEIN"/>
    <property type="match status" value="1"/>
</dbReference>
<evidence type="ECO:0000259" key="3">
    <source>
        <dbReference type="Pfam" id="PF06414"/>
    </source>
</evidence>
<evidence type="ECO:0000313" key="5">
    <source>
        <dbReference type="Proteomes" id="UP000324575"/>
    </source>
</evidence>
<evidence type="ECO:0000313" key="4">
    <source>
        <dbReference type="EMBL" id="KAA6303539.1"/>
    </source>
</evidence>
<gene>
    <name evidence="4" type="ORF">EZS26_000090</name>
</gene>
<accession>A0A5M8P4V4</accession>
<keyword evidence="2" id="KW-0067">ATP-binding</keyword>
<evidence type="ECO:0000256" key="1">
    <source>
        <dbReference type="ARBA" id="ARBA00022741"/>
    </source>
</evidence>
<proteinExistence type="predicted"/>
<name>A0A5M8P4V4_9BACT</name>
<keyword evidence="1" id="KW-0547">Nucleotide-binding</keyword>
<dbReference type="InterPro" id="IPR027417">
    <property type="entry name" value="P-loop_NTPase"/>
</dbReference>
<dbReference type="EMBL" id="SNRX01000001">
    <property type="protein sequence ID" value="KAA6303539.1"/>
    <property type="molecule type" value="Genomic_DNA"/>
</dbReference>
<dbReference type="PANTHER" id="PTHR39206">
    <property type="entry name" value="SLL8004 PROTEIN"/>
    <property type="match status" value="1"/>
</dbReference>
<feature type="domain" description="Zeta toxin" evidence="3">
    <location>
        <begin position="4"/>
        <end position="161"/>
    </location>
</feature>
<dbReference type="Pfam" id="PF06414">
    <property type="entry name" value="Zeta_toxin"/>
    <property type="match status" value="1"/>
</dbReference>
<organism evidence="4 5">
    <name type="scientific">Candidatus Ordinivivax streblomastigis</name>
    <dbReference type="NCBI Taxonomy" id="2540710"/>
    <lineage>
        <taxon>Bacteria</taxon>
        <taxon>Pseudomonadati</taxon>
        <taxon>Bacteroidota</taxon>
        <taxon>Bacteroidia</taxon>
        <taxon>Bacteroidales</taxon>
        <taxon>Candidatus Ordinivivax</taxon>
    </lineage>
</organism>
<reference evidence="4 5" key="1">
    <citation type="submission" date="2019-03" db="EMBL/GenBank/DDBJ databases">
        <title>Single cell metagenomics reveals metabolic interactions within the superorganism composed of flagellate Streblomastix strix and complex community of Bacteroidetes bacteria on its surface.</title>
        <authorList>
            <person name="Treitli S.C."/>
            <person name="Kolisko M."/>
            <person name="Husnik F."/>
            <person name="Keeling P."/>
            <person name="Hampl V."/>
        </authorList>
    </citation>
    <scope>NUCLEOTIDE SEQUENCE [LARGE SCALE GENOMIC DNA]</scope>
    <source>
        <strain evidence="4">St1</strain>
    </source>
</reference>